<dbReference type="EMBL" id="JBHUEY010000001">
    <property type="protein sequence ID" value="MFD1782740.1"/>
    <property type="molecule type" value="Genomic_DNA"/>
</dbReference>
<evidence type="ECO:0000313" key="8">
    <source>
        <dbReference type="EMBL" id="MFD1782740.1"/>
    </source>
</evidence>
<dbReference type="InterPro" id="IPR001173">
    <property type="entry name" value="Glyco_trans_2-like"/>
</dbReference>
<dbReference type="CDD" id="cd00761">
    <property type="entry name" value="Glyco_tranf_GTA_type"/>
    <property type="match status" value="1"/>
</dbReference>
<organism evidence="8 9">
    <name type="scientific">Phenylobacterium terrae</name>
    <dbReference type="NCBI Taxonomy" id="2665495"/>
    <lineage>
        <taxon>Bacteria</taxon>
        <taxon>Pseudomonadati</taxon>
        <taxon>Pseudomonadota</taxon>
        <taxon>Alphaproteobacteria</taxon>
        <taxon>Caulobacterales</taxon>
        <taxon>Caulobacteraceae</taxon>
        <taxon>Phenylobacterium</taxon>
    </lineage>
</organism>
<comment type="caution">
    <text evidence="8">The sequence shown here is derived from an EMBL/GenBank/DDBJ whole genome shotgun (WGS) entry which is preliminary data.</text>
</comment>
<evidence type="ECO:0000256" key="6">
    <source>
        <dbReference type="SAM" id="MobiDB-lite"/>
    </source>
</evidence>
<name>A0ABW4N0M0_9CAUL</name>
<evidence type="ECO:0000259" key="7">
    <source>
        <dbReference type="Pfam" id="PF00535"/>
    </source>
</evidence>
<evidence type="ECO:0000256" key="3">
    <source>
        <dbReference type="ARBA" id="ARBA00022676"/>
    </source>
</evidence>
<evidence type="ECO:0000256" key="4">
    <source>
        <dbReference type="ARBA" id="ARBA00022679"/>
    </source>
</evidence>
<dbReference type="PANTHER" id="PTHR43646">
    <property type="entry name" value="GLYCOSYLTRANSFERASE"/>
    <property type="match status" value="1"/>
</dbReference>
<gene>
    <name evidence="8" type="ORF">ACFSC0_04985</name>
</gene>
<comment type="subcellular location">
    <subcellularLocation>
        <location evidence="1">Cell membrane</location>
    </subcellularLocation>
</comment>
<feature type="compositionally biased region" description="Low complexity" evidence="6">
    <location>
        <begin position="286"/>
        <end position="297"/>
    </location>
</feature>
<protein>
    <submittedName>
        <fullName evidence="8">Glycosyltransferase family 2 protein</fullName>
    </submittedName>
</protein>
<feature type="domain" description="Glycosyltransferase 2-like" evidence="7">
    <location>
        <begin position="336"/>
        <end position="441"/>
    </location>
</feature>
<dbReference type="InterPro" id="IPR029044">
    <property type="entry name" value="Nucleotide-diphossugar_trans"/>
</dbReference>
<proteinExistence type="predicted"/>
<keyword evidence="5" id="KW-0472">Membrane</keyword>
<dbReference type="Pfam" id="PF00535">
    <property type="entry name" value="Glycos_transf_2"/>
    <property type="match status" value="1"/>
</dbReference>
<sequence length="737" mass="80461">MSELPVRVLSRAGAGARPEEAASPVATAPLFERPIRSSIAAPALASPATLVRVQFPRAGARFALHSLVLRGEDGADLYRWAGAGDLFRQARDVRTERCGKAVVVECLSDATELEIELDPRLSSRAITAFVTVSAAAQGEAAPAARTEGADDLAGLCRELADVAESLRAIRDDVAASQSQLTAHRQWLERQFEIERRRSDMQAAMAEMQYRALTKRIGDYEEAQRQLESVYGSASWRLTRPLRGAARVMRGDIPAGQAARRVFLALLRRAPLRPELKARLRERFTPGAAPAARPAAADGEAEKDGPAGPVAFPLPGRILTLPEVAGETPEPLNLTVSVVIPTLNAGDEFYWLLRKLRAQKGLKGVEIVVVDSGSSDGTDAMAEAFGATLVRIPNSEFSHSHARNLGADAARGDLFLFMVQDAYPVGDWWLHSLAKALVHPRNEAERLAAVSCAEFPRKDSELLYNAAIDTHYRFLGCWDKDRIGAYAGADHESLRAQGQVSDVACMMSREIFEAYRYQGRYAEDLILGVRLIKDGRRTGMLSSVKVVHSHNRKTGYYLRRVFVDVVFLTEVFPDFATPQARSFSGALLGADRLKQVVEAWRPALGVPAAASLRALANKARDIKLSGRPPASPDDFGHAPIRPWFERVVAEEGQAGLTDAEQVRTMFVDRIEHTAAFVEAVFTEVDEHLAEELVATAQKTLAMSLGAQLAYIYLHNRPNAAGAEAERLDALRDILLAGI</sequence>
<evidence type="ECO:0000256" key="5">
    <source>
        <dbReference type="ARBA" id="ARBA00023136"/>
    </source>
</evidence>
<keyword evidence="3" id="KW-0328">Glycosyltransferase</keyword>
<dbReference type="Proteomes" id="UP001597237">
    <property type="component" value="Unassembled WGS sequence"/>
</dbReference>
<keyword evidence="2" id="KW-1003">Cell membrane</keyword>
<dbReference type="PANTHER" id="PTHR43646:SF2">
    <property type="entry name" value="GLYCOSYLTRANSFERASE 2-LIKE DOMAIN-CONTAINING PROTEIN"/>
    <property type="match status" value="1"/>
</dbReference>
<feature type="region of interest" description="Disordered" evidence="6">
    <location>
        <begin position="286"/>
        <end position="308"/>
    </location>
</feature>
<dbReference type="SUPFAM" id="SSF53448">
    <property type="entry name" value="Nucleotide-diphospho-sugar transferases"/>
    <property type="match status" value="1"/>
</dbReference>
<evidence type="ECO:0000256" key="1">
    <source>
        <dbReference type="ARBA" id="ARBA00004236"/>
    </source>
</evidence>
<accession>A0ABW4N0M0</accession>
<dbReference type="RefSeq" id="WP_377282412.1">
    <property type="nucleotide sequence ID" value="NZ_JBHRSI010000006.1"/>
</dbReference>
<evidence type="ECO:0000313" key="9">
    <source>
        <dbReference type="Proteomes" id="UP001597237"/>
    </source>
</evidence>
<evidence type="ECO:0000256" key="2">
    <source>
        <dbReference type="ARBA" id="ARBA00022475"/>
    </source>
</evidence>
<keyword evidence="9" id="KW-1185">Reference proteome</keyword>
<keyword evidence="4" id="KW-0808">Transferase</keyword>
<dbReference type="Gene3D" id="3.90.550.10">
    <property type="entry name" value="Spore Coat Polysaccharide Biosynthesis Protein SpsA, Chain A"/>
    <property type="match status" value="1"/>
</dbReference>
<reference evidence="9" key="1">
    <citation type="journal article" date="2019" name="Int. J. Syst. Evol. Microbiol.">
        <title>The Global Catalogue of Microorganisms (GCM) 10K type strain sequencing project: providing services to taxonomists for standard genome sequencing and annotation.</title>
        <authorList>
            <consortium name="The Broad Institute Genomics Platform"/>
            <consortium name="The Broad Institute Genome Sequencing Center for Infectious Disease"/>
            <person name="Wu L."/>
            <person name="Ma J."/>
        </authorList>
    </citation>
    <scope>NUCLEOTIDE SEQUENCE [LARGE SCALE GENOMIC DNA]</scope>
    <source>
        <strain evidence="9">DFY28</strain>
    </source>
</reference>